<evidence type="ECO:0000256" key="1">
    <source>
        <dbReference type="ARBA" id="ARBA00022574"/>
    </source>
</evidence>
<dbReference type="PANTHER" id="PTHR22847:SF637">
    <property type="entry name" value="WD REPEAT DOMAIN 5B"/>
    <property type="match status" value="1"/>
</dbReference>
<dbReference type="SUPFAM" id="SSF52540">
    <property type="entry name" value="P-loop containing nucleoside triphosphate hydrolases"/>
    <property type="match status" value="1"/>
</dbReference>
<feature type="repeat" description="WD" evidence="3">
    <location>
        <begin position="788"/>
        <end position="820"/>
    </location>
</feature>
<sequence length="1509" mass="162026">MAPRPPGLTGAGAHAVVVGVGTHPGDLLHDLPSAVRSARALAEALRTECGMGDRVRLLTDPASPSEVLQALTEAADRAAPNEERYDAGVVLFVHVGHGLRGPGGRLYLATAATKSLTDTAHSVPYAEVERYLGDAAADPVVILDCCFAGNAREPGRPPASDPFAGARPDGSYLLGSALPGTVAYAPEDAEYTLFSGLLLELLREGDAGGPRWLTPGSVYRLLDQRLQGLAARPHGGGTARMAELVLTANRRYAPAPGDVEPTPADPDAVCPYPGILPFLPEQHHLFFGREEVTRRLVDRVRGTRPGEPLLVIGTSGVGKSSLLRAGLTAAAVEAGPGPVRIVPVPGTRPLEAVAEAWSAAVGRPLADVVRDLERGRFGPPGTRPAPGVLVVDQLEECVTDATGPDERRRFAAVLAAADGPRIVLALRADYLDDVLKDPHLAPFAERGHFTVPAMGDGEIEAAITEPARYAGLTWEEGVPRILRREVNEERGAGAGDAAALPYLAHVLREIWLRRRGTTLTYAAYQRAGGIREAVARTADEIHDGLDAAGRARLRALMLAMVHVADGEGRLVRRRVPREELTGAGDLLRRLADARLVVVDEHGGARLGHDSLLHAWKPLTAWIDEARDDLLRLRRLTAAAEGWDETGRRTSGLYAGDALERARELTDRTAGPAPVPVPAVVRDFVAAGERARRRRRAVTRAWTAGLSALALVATTLAGWALYENGQAASREERLIAREIAARAAAVRAHDPQTALRLSLAAYRTAETPETRAALYESAMTFAPVHLTPEETHREPVLNVAWRADGEVLAASHRGGRVQLWDTTEPAVPVKADRIAAGGTAAVAAHPERPLLAAQSTDRLTVWDIADPREPKRLADVPVTGGTTYSVAFSEDGRTLAAGSAEGRLRLWDMSDPDRPALRAERTVVDADLVSVAFTRDGHHLITGNGHGEGSSAAPAQVRLWDVADPARPVLRDTERAKTLITVGTHPRRDLVVAVGGGSTVAWWRLSDDGRELRRVPMDDLADSWGTADDVRSLSFSGDGRFMAGAVQGSGVIRMRTDAKTSVLANDPPMFPRHPAGESVQSVAYRPDGDWLAAGETDGEVRLWTRSAWAPSFPGSVPRGHPAGASAFSADGTLVLTETENADGDSITQVWDIGDPLRPRLRYTLPEEWEARYFLTGGERPVLLAHRWTGGQDHVFQLWEFGETGPPKRGGSVPLTAQAPRAVVSPDGRLLAVGSQQEPDVALWDVTDPAEPSRRGAVAAEMGGGLGSSGDLWFAGPHSLVTVEKGEDLRFWNVSDPDDPRKGGKIEGAALEEGAGYVTDSQLLITEDTTDEIRLWDLSRPAAPREAGRLPAAPGGYFPTGKDELATALSNGTLDFWDVSDPDDPLRKDGGVRLDRAVTSLNLTSDGRHAVTSPPYRLWNLGPEGRWTTPEFVTLEEAKDVLVPPTGARWMAVVREGDDVYNSLRDRTTFVLDLDTGRLHDQMCGKFPLSVPEDQWEALFPHLEHRRSCDG</sequence>
<keyword evidence="1 3" id="KW-0853">WD repeat</keyword>
<gene>
    <name evidence="5" type="ORF">ACFVZC_16860</name>
</gene>
<evidence type="ECO:0000313" key="6">
    <source>
        <dbReference type="Proteomes" id="UP001601627"/>
    </source>
</evidence>
<protein>
    <recommendedName>
        <fullName evidence="4">Novel STAND NTPase 1 domain-containing protein</fullName>
    </recommendedName>
</protein>
<dbReference type="SUPFAM" id="SSF82171">
    <property type="entry name" value="DPP6 N-terminal domain-like"/>
    <property type="match status" value="2"/>
</dbReference>
<reference evidence="5 6" key="1">
    <citation type="submission" date="2024-09" db="EMBL/GenBank/DDBJ databases">
        <title>The Natural Products Discovery Center: Release of the First 8490 Sequenced Strains for Exploring Actinobacteria Biosynthetic Diversity.</title>
        <authorList>
            <person name="Kalkreuter E."/>
            <person name="Kautsar S.A."/>
            <person name="Yang D."/>
            <person name="Bader C.D."/>
            <person name="Teijaro C.N."/>
            <person name="Fluegel L."/>
            <person name="Davis C.M."/>
            <person name="Simpson J.R."/>
            <person name="Lauterbach L."/>
            <person name="Steele A.D."/>
            <person name="Gui C."/>
            <person name="Meng S."/>
            <person name="Li G."/>
            <person name="Viehrig K."/>
            <person name="Ye F."/>
            <person name="Su P."/>
            <person name="Kiefer A.F."/>
            <person name="Nichols A."/>
            <person name="Cepeda A.J."/>
            <person name="Yan W."/>
            <person name="Fan B."/>
            <person name="Jiang Y."/>
            <person name="Adhikari A."/>
            <person name="Zheng C.-J."/>
            <person name="Schuster L."/>
            <person name="Cowan T.M."/>
            <person name="Smanski M.J."/>
            <person name="Chevrette M.G."/>
            <person name="De Carvalho L.P.S."/>
            <person name="Shen B."/>
        </authorList>
    </citation>
    <scope>NUCLEOTIDE SEQUENCE [LARGE SCALE GENOMIC DNA]</scope>
    <source>
        <strain evidence="5 6">NPDC058328</strain>
    </source>
</reference>
<dbReference type="InterPro" id="IPR049052">
    <property type="entry name" value="nSTAND1"/>
</dbReference>
<accession>A0ABW6Q782</accession>
<evidence type="ECO:0000259" key="4">
    <source>
        <dbReference type="Pfam" id="PF20703"/>
    </source>
</evidence>
<dbReference type="PROSITE" id="PS50082">
    <property type="entry name" value="WD_REPEATS_2"/>
    <property type="match status" value="3"/>
</dbReference>
<evidence type="ECO:0000256" key="2">
    <source>
        <dbReference type="ARBA" id="ARBA00022737"/>
    </source>
</evidence>
<feature type="repeat" description="WD" evidence="3">
    <location>
        <begin position="1078"/>
        <end position="1102"/>
    </location>
</feature>
<dbReference type="Proteomes" id="UP001601627">
    <property type="component" value="Unassembled WGS sequence"/>
</dbReference>
<dbReference type="RefSeq" id="WP_388235374.1">
    <property type="nucleotide sequence ID" value="NZ_JBHVZQ010000013.1"/>
</dbReference>
<dbReference type="Gene3D" id="2.130.10.10">
    <property type="entry name" value="YVTN repeat-like/Quinoprotein amine dehydrogenase"/>
    <property type="match status" value="3"/>
</dbReference>
<evidence type="ECO:0000256" key="3">
    <source>
        <dbReference type="PROSITE-ProRule" id="PRU00221"/>
    </source>
</evidence>
<name>A0ABW6Q782_9ACTN</name>
<dbReference type="Pfam" id="PF00400">
    <property type="entry name" value="WD40"/>
    <property type="match status" value="3"/>
</dbReference>
<dbReference type="SMART" id="SM00320">
    <property type="entry name" value="WD40"/>
    <property type="match status" value="7"/>
</dbReference>
<keyword evidence="6" id="KW-1185">Reference proteome</keyword>
<organism evidence="5 6">
    <name type="scientific">Streptomyces marokkonensis</name>
    <dbReference type="NCBI Taxonomy" id="324855"/>
    <lineage>
        <taxon>Bacteria</taxon>
        <taxon>Bacillati</taxon>
        <taxon>Actinomycetota</taxon>
        <taxon>Actinomycetes</taxon>
        <taxon>Kitasatosporales</taxon>
        <taxon>Streptomycetaceae</taxon>
        <taxon>Streptomyces</taxon>
    </lineage>
</organism>
<dbReference type="NCBIfam" id="NF047832">
    <property type="entry name" value="caspase_w_EACC1"/>
    <property type="match status" value="1"/>
</dbReference>
<feature type="domain" description="Novel STAND NTPase 1" evidence="4">
    <location>
        <begin position="271"/>
        <end position="649"/>
    </location>
</feature>
<evidence type="ECO:0000313" key="5">
    <source>
        <dbReference type="EMBL" id="MFF1275065.1"/>
    </source>
</evidence>
<feature type="repeat" description="WD" evidence="3">
    <location>
        <begin position="884"/>
        <end position="916"/>
    </location>
</feature>
<comment type="caution">
    <text evidence="5">The sequence shown here is derived from an EMBL/GenBank/DDBJ whole genome shotgun (WGS) entry which is preliminary data.</text>
</comment>
<dbReference type="InterPro" id="IPR027417">
    <property type="entry name" value="P-loop_NTPase"/>
</dbReference>
<dbReference type="EMBL" id="JBHVZQ010000013">
    <property type="protein sequence ID" value="MFF1275065.1"/>
    <property type="molecule type" value="Genomic_DNA"/>
</dbReference>
<dbReference type="InterPro" id="IPR001680">
    <property type="entry name" value="WD40_rpt"/>
</dbReference>
<dbReference type="Gene3D" id="3.40.50.1460">
    <property type="match status" value="1"/>
</dbReference>
<dbReference type="PROSITE" id="PS50294">
    <property type="entry name" value="WD_REPEATS_REGION"/>
    <property type="match status" value="3"/>
</dbReference>
<dbReference type="Pfam" id="PF20703">
    <property type="entry name" value="nSTAND1"/>
    <property type="match status" value="1"/>
</dbReference>
<proteinExistence type="predicted"/>
<dbReference type="InterPro" id="IPR015943">
    <property type="entry name" value="WD40/YVTN_repeat-like_dom_sf"/>
</dbReference>
<keyword evidence="2" id="KW-0677">Repeat</keyword>
<dbReference type="PANTHER" id="PTHR22847">
    <property type="entry name" value="WD40 REPEAT PROTEIN"/>
    <property type="match status" value="1"/>
</dbReference>